<sequence>MELRKSYFADQRTDDLHEIGQPRPRSDSPGHVTGKTAYFADRNFPGMLHLKMVRSPHHHARIRSIDTSEAQKHPGVVKILTAKDVPHNVYTILILIQIGPEDETVLADGKVRWKGEAVVAVLAETERAAQEAAAKVKVDYEVLPAVFDMEEALKPSAPVVNEYHGRNYYLYDSGECRKVRFGDVEAGFAGADHVLEQTYQSSPIEHAPTETTGCIVAPEGNDRFTCYTNTQAMFFTLDNASIILQMPGNRLHFVGGTVGGGFGGKVDVIVEPIAILGAKLTGRPVSFIYSREEEMQISSPRAAEKVVIKDGVMKDGRIVARKVTGYTDAGAYSRHSPYGAQKGAGHYPGPYTIPNVWIDTYCVYTNRTPSSAMRGFGVTIGDFALEVQMDKLARLIGMDPLEFRFINAYRDGDIKAHRQPTEGAALIECMQEASRAANWPVAEKFMAISSYAKGA</sequence>
<dbReference type="GO" id="GO:0005506">
    <property type="term" value="F:iron ion binding"/>
    <property type="evidence" value="ECO:0007669"/>
    <property type="project" value="InterPro"/>
</dbReference>
<dbReference type="RefSeq" id="WP_091599162.1">
    <property type="nucleotide sequence ID" value="NZ_FNEE01000023.1"/>
</dbReference>
<dbReference type="SMART" id="SM01008">
    <property type="entry name" value="Ald_Xan_dh_C"/>
    <property type="match status" value="1"/>
</dbReference>
<dbReference type="PANTHER" id="PTHR11908">
    <property type="entry name" value="XANTHINE DEHYDROGENASE"/>
    <property type="match status" value="1"/>
</dbReference>
<evidence type="ECO:0000313" key="5">
    <source>
        <dbReference type="EMBL" id="SDK94766.1"/>
    </source>
</evidence>
<evidence type="ECO:0000259" key="4">
    <source>
        <dbReference type="SMART" id="SM01008"/>
    </source>
</evidence>
<dbReference type="Gene3D" id="3.30.365.10">
    <property type="entry name" value="Aldehyde oxidase/xanthine dehydrogenase, molybdopterin binding domain"/>
    <property type="match status" value="3"/>
</dbReference>
<dbReference type="SUPFAM" id="SSF54665">
    <property type="entry name" value="CO dehydrogenase molybdoprotein N-domain-like"/>
    <property type="match status" value="1"/>
</dbReference>
<gene>
    <name evidence="5" type="ORF">SAMN05428953_12397</name>
</gene>
<dbReference type="InterPro" id="IPR008274">
    <property type="entry name" value="AldOxase/xan_DH_MoCoBD1"/>
</dbReference>
<feature type="domain" description="Aldehyde oxidase/xanthine dehydrogenase a/b hammerhead" evidence="4">
    <location>
        <begin position="33"/>
        <end position="144"/>
    </location>
</feature>
<protein>
    <submittedName>
        <fullName evidence="5">Aldehyde oxidase and xanthine dehydrogenase, a/b hammerhead domain</fullName>
    </submittedName>
</protein>
<evidence type="ECO:0000256" key="2">
    <source>
        <dbReference type="ARBA" id="ARBA00023002"/>
    </source>
</evidence>
<dbReference type="SUPFAM" id="SSF56003">
    <property type="entry name" value="Molybdenum cofactor-binding domain"/>
    <property type="match status" value="1"/>
</dbReference>
<dbReference type="Proteomes" id="UP000198894">
    <property type="component" value="Unassembled WGS sequence"/>
</dbReference>
<accession>A0A1G9G2B0</accession>
<organism evidence="5 6">
    <name type="scientific">Mesorhizobium muleiense</name>
    <dbReference type="NCBI Taxonomy" id="1004279"/>
    <lineage>
        <taxon>Bacteria</taxon>
        <taxon>Pseudomonadati</taxon>
        <taxon>Pseudomonadota</taxon>
        <taxon>Alphaproteobacteria</taxon>
        <taxon>Hyphomicrobiales</taxon>
        <taxon>Phyllobacteriaceae</taxon>
        <taxon>Mesorhizobium</taxon>
    </lineage>
</organism>
<keyword evidence="1" id="KW-0500">Molybdenum</keyword>
<proteinExistence type="predicted"/>
<name>A0A1G9G2B0_9HYPH</name>
<feature type="compositionally biased region" description="Basic and acidic residues" evidence="3">
    <location>
        <begin position="1"/>
        <end position="28"/>
    </location>
</feature>
<dbReference type="Gene3D" id="3.90.1170.50">
    <property type="entry name" value="Aldehyde oxidase/xanthine dehydrogenase, a/b hammerhead"/>
    <property type="match status" value="1"/>
</dbReference>
<evidence type="ECO:0000256" key="1">
    <source>
        <dbReference type="ARBA" id="ARBA00022505"/>
    </source>
</evidence>
<keyword evidence="2" id="KW-0560">Oxidoreductase</keyword>
<dbReference type="PANTHER" id="PTHR11908:SF132">
    <property type="entry name" value="ALDEHYDE OXIDASE 1-RELATED"/>
    <property type="match status" value="1"/>
</dbReference>
<dbReference type="InterPro" id="IPR036856">
    <property type="entry name" value="Ald_Oxase/Xan_DH_a/b_sf"/>
</dbReference>
<reference evidence="6" key="1">
    <citation type="submission" date="2016-10" db="EMBL/GenBank/DDBJ databases">
        <authorList>
            <person name="Varghese N."/>
            <person name="Submissions S."/>
        </authorList>
    </citation>
    <scope>NUCLEOTIDE SEQUENCE [LARGE SCALE GENOMIC DNA]</scope>
    <source>
        <strain evidence="6">CGMCC 1.11022</strain>
    </source>
</reference>
<dbReference type="InterPro" id="IPR000674">
    <property type="entry name" value="Ald_Oxase/Xan_DH_a/b"/>
</dbReference>
<evidence type="ECO:0000256" key="3">
    <source>
        <dbReference type="SAM" id="MobiDB-lite"/>
    </source>
</evidence>
<dbReference type="Pfam" id="PF02738">
    <property type="entry name" value="MoCoBD_1"/>
    <property type="match status" value="1"/>
</dbReference>
<dbReference type="EMBL" id="FNEE01000023">
    <property type="protein sequence ID" value="SDK94766.1"/>
    <property type="molecule type" value="Genomic_DNA"/>
</dbReference>
<dbReference type="InterPro" id="IPR037165">
    <property type="entry name" value="AldOxase/xan_DH_Mopterin-bd_sf"/>
</dbReference>
<keyword evidence="6" id="KW-1185">Reference proteome</keyword>
<evidence type="ECO:0000313" key="6">
    <source>
        <dbReference type="Proteomes" id="UP000198894"/>
    </source>
</evidence>
<dbReference type="Pfam" id="PF01315">
    <property type="entry name" value="Ald_Xan_dh_C"/>
    <property type="match status" value="1"/>
</dbReference>
<dbReference type="AlphaFoldDB" id="A0A1G9G2B0"/>
<dbReference type="GO" id="GO:0016491">
    <property type="term" value="F:oxidoreductase activity"/>
    <property type="evidence" value="ECO:0007669"/>
    <property type="project" value="UniProtKB-KW"/>
</dbReference>
<feature type="region of interest" description="Disordered" evidence="3">
    <location>
        <begin position="1"/>
        <end position="34"/>
    </location>
</feature>
<dbReference type="InterPro" id="IPR016208">
    <property type="entry name" value="Ald_Oxase/xanthine_DH-like"/>
</dbReference>